<dbReference type="FunFam" id="3.30.40.10:FF:000009">
    <property type="entry name" value="E3 ubiquitin-protein ligase RNF130"/>
    <property type="match status" value="1"/>
</dbReference>
<dbReference type="OrthoDB" id="5357315at2759"/>
<evidence type="ECO:0000256" key="1">
    <source>
        <dbReference type="ARBA" id="ARBA00004167"/>
    </source>
</evidence>
<evidence type="ECO:0000256" key="5">
    <source>
        <dbReference type="ARBA" id="ARBA00022833"/>
    </source>
</evidence>
<feature type="region of interest" description="Disordered" evidence="9">
    <location>
        <begin position="545"/>
        <end position="583"/>
    </location>
</feature>
<dbReference type="CDD" id="cd16668">
    <property type="entry name" value="RING-H2_RNF130-like"/>
    <property type="match status" value="1"/>
</dbReference>
<proteinExistence type="predicted"/>
<dbReference type="SUPFAM" id="SSF52025">
    <property type="entry name" value="PA domain"/>
    <property type="match status" value="1"/>
</dbReference>
<keyword evidence="3" id="KW-0479">Metal-binding</keyword>
<accession>A0A7R8YYL2</accession>
<dbReference type="InterPro" id="IPR046450">
    <property type="entry name" value="PA_dom_sf"/>
</dbReference>
<evidence type="ECO:0000256" key="6">
    <source>
        <dbReference type="ARBA" id="ARBA00022989"/>
    </source>
</evidence>
<feature type="compositionally biased region" description="Polar residues" evidence="9">
    <location>
        <begin position="545"/>
        <end position="566"/>
    </location>
</feature>
<dbReference type="InterPro" id="IPR013083">
    <property type="entry name" value="Znf_RING/FYVE/PHD"/>
</dbReference>
<organism evidence="12 13">
    <name type="scientific">Hermetia illucens</name>
    <name type="common">Black soldier fly</name>
    <dbReference type="NCBI Taxonomy" id="343691"/>
    <lineage>
        <taxon>Eukaryota</taxon>
        <taxon>Metazoa</taxon>
        <taxon>Ecdysozoa</taxon>
        <taxon>Arthropoda</taxon>
        <taxon>Hexapoda</taxon>
        <taxon>Insecta</taxon>
        <taxon>Pterygota</taxon>
        <taxon>Neoptera</taxon>
        <taxon>Endopterygota</taxon>
        <taxon>Diptera</taxon>
        <taxon>Brachycera</taxon>
        <taxon>Stratiomyomorpha</taxon>
        <taxon>Stratiomyidae</taxon>
        <taxon>Hermetiinae</taxon>
        <taxon>Hermetia</taxon>
    </lineage>
</organism>
<keyword evidence="5" id="KW-0862">Zinc</keyword>
<dbReference type="PANTHER" id="PTHR46539:SF23">
    <property type="entry name" value="RING-TYPE DOMAIN-CONTAINING PROTEIN"/>
    <property type="match status" value="1"/>
</dbReference>
<keyword evidence="13" id="KW-1185">Reference proteome</keyword>
<dbReference type="PROSITE" id="PS50089">
    <property type="entry name" value="ZF_RING_2"/>
    <property type="match status" value="1"/>
</dbReference>
<evidence type="ECO:0000256" key="4">
    <source>
        <dbReference type="ARBA" id="ARBA00022771"/>
    </source>
</evidence>
<dbReference type="AlphaFoldDB" id="A0A7R8YYL2"/>
<feature type="domain" description="RING-type" evidence="11">
    <location>
        <begin position="291"/>
        <end position="332"/>
    </location>
</feature>
<evidence type="ECO:0000313" key="13">
    <source>
        <dbReference type="Proteomes" id="UP000594454"/>
    </source>
</evidence>
<protein>
    <recommendedName>
        <fullName evidence="11">RING-type domain-containing protein</fullName>
    </recommendedName>
</protein>
<gene>
    <name evidence="12" type="ORF">HERILL_LOCUS12111</name>
</gene>
<feature type="transmembrane region" description="Helical" evidence="10">
    <location>
        <begin position="224"/>
        <end position="247"/>
    </location>
</feature>
<evidence type="ECO:0000256" key="2">
    <source>
        <dbReference type="ARBA" id="ARBA00022692"/>
    </source>
</evidence>
<dbReference type="InterPro" id="IPR001841">
    <property type="entry name" value="Znf_RING"/>
</dbReference>
<evidence type="ECO:0000259" key="11">
    <source>
        <dbReference type="PROSITE" id="PS50089"/>
    </source>
</evidence>
<dbReference type="Gene3D" id="3.50.30.30">
    <property type="match status" value="1"/>
</dbReference>
<dbReference type="Gene3D" id="3.30.40.10">
    <property type="entry name" value="Zinc/RING finger domain, C3HC4 (zinc finger)"/>
    <property type="match status" value="1"/>
</dbReference>
<keyword evidence="7 10" id="KW-0472">Membrane</keyword>
<name>A0A7R8YYL2_HERIL</name>
<keyword evidence="2 10" id="KW-0812">Transmembrane</keyword>
<keyword evidence="4 8" id="KW-0863">Zinc-finger</keyword>
<keyword evidence="6 10" id="KW-1133">Transmembrane helix</keyword>
<evidence type="ECO:0000256" key="10">
    <source>
        <dbReference type="SAM" id="Phobius"/>
    </source>
</evidence>
<reference evidence="12 13" key="1">
    <citation type="submission" date="2020-11" db="EMBL/GenBank/DDBJ databases">
        <authorList>
            <person name="Wallbank WR R."/>
            <person name="Pardo Diaz C."/>
            <person name="Kozak K."/>
            <person name="Martin S."/>
            <person name="Jiggins C."/>
            <person name="Moest M."/>
            <person name="Warren A I."/>
            <person name="Generalovic N T."/>
            <person name="Byers J.R.P. K."/>
            <person name="Montejo-Kovacevich G."/>
            <person name="Yen C E."/>
        </authorList>
    </citation>
    <scope>NUCLEOTIDE SEQUENCE [LARGE SCALE GENOMIC DNA]</scope>
</reference>
<dbReference type="PANTHER" id="PTHR46539">
    <property type="entry name" value="E3 UBIQUITIN-PROTEIN LIGASE ATL42"/>
    <property type="match status" value="1"/>
</dbReference>
<dbReference type="InterPro" id="IPR003137">
    <property type="entry name" value="PA_domain"/>
</dbReference>
<evidence type="ECO:0000256" key="8">
    <source>
        <dbReference type="PROSITE-ProRule" id="PRU00175"/>
    </source>
</evidence>
<dbReference type="SMART" id="SM00184">
    <property type="entry name" value="RING"/>
    <property type="match status" value="1"/>
</dbReference>
<dbReference type="FunCoup" id="A0A7R8YYL2">
    <property type="interactions" value="1176"/>
</dbReference>
<dbReference type="Pfam" id="PF13639">
    <property type="entry name" value="zf-RING_2"/>
    <property type="match status" value="1"/>
</dbReference>
<dbReference type="SUPFAM" id="SSF57850">
    <property type="entry name" value="RING/U-box"/>
    <property type="match status" value="1"/>
</dbReference>
<dbReference type="InParanoid" id="A0A7R8YYL2"/>
<comment type="subcellular location">
    <subcellularLocation>
        <location evidence="1">Membrane</location>
        <topology evidence="1">Single-pass membrane protein</topology>
    </subcellularLocation>
</comment>
<evidence type="ECO:0000256" key="3">
    <source>
        <dbReference type="ARBA" id="ARBA00022723"/>
    </source>
</evidence>
<dbReference type="Pfam" id="PF02225">
    <property type="entry name" value="PA"/>
    <property type="match status" value="1"/>
</dbReference>
<evidence type="ECO:0000256" key="7">
    <source>
        <dbReference type="ARBA" id="ARBA00023136"/>
    </source>
</evidence>
<evidence type="ECO:0000256" key="9">
    <source>
        <dbReference type="SAM" id="MobiDB-lite"/>
    </source>
</evidence>
<evidence type="ECO:0000313" key="12">
    <source>
        <dbReference type="EMBL" id="CAD7089570.1"/>
    </source>
</evidence>
<dbReference type="GO" id="GO:0016020">
    <property type="term" value="C:membrane"/>
    <property type="evidence" value="ECO:0007669"/>
    <property type="project" value="UniProtKB-SubCell"/>
</dbReference>
<dbReference type="EMBL" id="LR899012">
    <property type="protein sequence ID" value="CAD7089570.1"/>
    <property type="molecule type" value="Genomic_DNA"/>
</dbReference>
<dbReference type="Proteomes" id="UP000594454">
    <property type="component" value="Chromosome 4"/>
</dbReference>
<sequence>MSLRIDEIARLASLNALVTLCLLTIFRMVLVECSRADLGTYLSMKEYPTQDEKITVDTVTYASINYTYRIFDTQEVHYNEEKARYSEGRVLNVSGYLVHVTDMRDPTNHTGCTPSILPPNRYLGEHTIPWIALIQRGDCTFDDKIKNAYWNRAVGVIIYNNENSMTLEKMKVIDKERNITAVFTYKWIGEEMARIVDRGTQVWVSITEGQRVLKPITNINKTSVLFVSVSFIILMIISLVWLIFYYVQRFRYLQSKDQHSRQLCTVAKRIIGKIPTKSGKSDDKDSENDCCAVCIEPYKATDCIRVLPCKHEFHKNCIDPWLLEHRTCPMCKLDVLKHYGFVVIGSEESILELDLDAEAQGHNPQDVRDQLRNGNGEETAQSITITISPVDSEDPHNEISMGSHIVRRLSCEAVSIARRVSIPERPVSSMSHCPANENHSNHLFFFQTLTTTTANKTTKGDSKCGTESNFPNLGISKKQKESVSLPGTLKFVKTTPGSHGSNNCYAKAAASDLKHIATRLEKGNPVVGNTCLRKGSDNELLLTRTESISTDPPCDSTSDPAASSNDALKDDLQEGQDNDQPAN</sequence>
<dbReference type="GO" id="GO:0008270">
    <property type="term" value="F:zinc ion binding"/>
    <property type="evidence" value="ECO:0007669"/>
    <property type="project" value="UniProtKB-KW"/>
</dbReference>